<proteinExistence type="predicted"/>
<feature type="non-terminal residue" evidence="1">
    <location>
        <position position="1"/>
    </location>
</feature>
<dbReference type="Proteomes" id="UP001583193">
    <property type="component" value="Unassembled WGS sequence"/>
</dbReference>
<accession>A0ABR3YAJ8</accession>
<evidence type="ECO:0000313" key="1">
    <source>
        <dbReference type="EMBL" id="KAL1885325.1"/>
    </source>
</evidence>
<keyword evidence="2" id="KW-1185">Reference proteome</keyword>
<dbReference type="PANTHER" id="PTHR38791">
    <property type="entry name" value="ZN(II)2CYS6 TRANSCRIPTION FACTOR (EUROFUNG)-RELATED-RELATED"/>
    <property type="match status" value="1"/>
</dbReference>
<dbReference type="PANTHER" id="PTHR38791:SF5">
    <property type="entry name" value="TRANSCRIPTION FACTOR DBAG-RELATED"/>
    <property type="match status" value="1"/>
</dbReference>
<protein>
    <submittedName>
        <fullName evidence="1">Uncharacterized protein</fullName>
    </submittedName>
</protein>
<name>A0ABR3YAJ8_9EURO</name>
<gene>
    <name evidence="1" type="ORF">Plec18167_001982</name>
</gene>
<evidence type="ECO:0000313" key="2">
    <source>
        <dbReference type="Proteomes" id="UP001583193"/>
    </source>
</evidence>
<dbReference type="InterPro" id="IPR053175">
    <property type="entry name" value="DHMBA_Reg_Transcription_Factor"/>
</dbReference>
<sequence length="127" mass="13733">HLLHPSALSVGKKAQYKAQELAEDIAASVAYHLTVDPESYIQTPSKPIVPGRPVGGLLLLHPLYVITRAPVVSPQLRAQMSECLAWIGKNMGIGQATLLSNLTSPLPFNYMAEGHTLIWAGMLIQPI</sequence>
<organism evidence="1 2">
    <name type="scientific">Paecilomyces lecythidis</name>
    <dbReference type="NCBI Taxonomy" id="3004212"/>
    <lineage>
        <taxon>Eukaryota</taxon>
        <taxon>Fungi</taxon>
        <taxon>Dikarya</taxon>
        <taxon>Ascomycota</taxon>
        <taxon>Pezizomycotina</taxon>
        <taxon>Eurotiomycetes</taxon>
        <taxon>Eurotiomycetidae</taxon>
        <taxon>Eurotiales</taxon>
        <taxon>Thermoascaceae</taxon>
        <taxon>Paecilomyces</taxon>
    </lineage>
</organism>
<dbReference type="EMBL" id="JAVDPF010000003">
    <property type="protein sequence ID" value="KAL1885325.1"/>
    <property type="molecule type" value="Genomic_DNA"/>
</dbReference>
<reference evidence="1 2" key="1">
    <citation type="journal article" date="2024" name="IMA Fungus">
        <title>IMA Genome - F19 : A genome assembly and annotation guide to empower mycologists, including annotated draft genome sequences of Ceratocystis pirilliformis, Diaporthe australafricana, Fusarium ophioides, Paecilomyces lecythidis, and Sporothrix stenoceras.</title>
        <authorList>
            <person name="Aylward J."/>
            <person name="Wilson A.M."/>
            <person name="Visagie C.M."/>
            <person name="Spraker J."/>
            <person name="Barnes I."/>
            <person name="Buitendag C."/>
            <person name="Ceriani C."/>
            <person name="Del Mar Angel L."/>
            <person name="du Plessis D."/>
            <person name="Fuchs T."/>
            <person name="Gasser K."/>
            <person name="Kramer D."/>
            <person name="Li W."/>
            <person name="Munsamy K."/>
            <person name="Piso A."/>
            <person name="Price J.L."/>
            <person name="Sonnekus B."/>
            <person name="Thomas C."/>
            <person name="van der Nest A."/>
            <person name="van Dijk A."/>
            <person name="van Heerden A."/>
            <person name="van Vuuren N."/>
            <person name="Yilmaz N."/>
            <person name="Duong T.A."/>
            <person name="van der Merwe N.A."/>
            <person name="Wingfield M.J."/>
            <person name="Wingfield B.D."/>
        </authorList>
    </citation>
    <scope>NUCLEOTIDE SEQUENCE [LARGE SCALE GENOMIC DNA]</scope>
    <source>
        <strain evidence="1 2">CMW 18167</strain>
    </source>
</reference>
<comment type="caution">
    <text evidence="1">The sequence shown here is derived from an EMBL/GenBank/DDBJ whole genome shotgun (WGS) entry which is preliminary data.</text>
</comment>